<dbReference type="Gene3D" id="3.40.50.980">
    <property type="match status" value="1"/>
</dbReference>
<keyword evidence="4" id="KW-1185">Reference proteome</keyword>
<evidence type="ECO:0000259" key="2">
    <source>
        <dbReference type="Pfam" id="PF00501"/>
    </source>
</evidence>
<evidence type="ECO:0000256" key="1">
    <source>
        <dbReference type="SAM" id="Phobius"/>
    </source>
</evidence>
<proteinExistence type="predicted"/>
<feature type="transmembrane region" description="Helical" evidence="1">
    <location>
        <begin position="97"/>
        <end position="119"/>
    </location>
</feature>
<comment type="caution">
    <text evidence="3">The sequence shown here is derived from an EMBL/GenBank/DDBJ whole genome shotgun (WGS) entry which is preliminary data.</text>
</comment>
<reference evidence="3" key="1">
    <citation type="submission" date="2023-04" db="EMBL/GenBank/DDBJ databases">
        <title>Aspergillus oryzae var. brunneus NBRC 4377.</title>
        <authorList>
            <person name="Ichikawa N."/>
            <person name="Sato H."/>
            <person name="Tonouchi N."/>
        </authorList>
    </citation>
    <scope>NUCLEOTIDE SEQUENCE</scope>
    <source>
        <strain evidence="3">NBRC 4377</strain>
    </source>
</reference>
<keyword evidence="1" id="KW-1133">Transmembrane helix</keyword>
<keyword evidence="1" id="KW-0812">Transmembrane</keyword>
<dbReference type="Pfam" id="PF00501">
    <property type="entry name" value="AMP-binding"/>
    <property type="match status" value="1"/>
</dbReference>
<evidence type="ECO:0000313" key="4">
    <source>
        <dbReference type="Proteomes" id="UP001165189"/>
    </source>
</evidence>
<name>A0ABQ6KSR0_ASPOZ</name>
<dbReference type="PANTHER" id="PTHR24096">
    <property type="entry name" value="LONG-CHAIN-FATTY-ACID--COA LIGASE"/>
    <property type="match status" value="1"/>
</dbReference>
<dbReference type="Proteomes" id="UP001165189">
    <property type="component" value="Unassembled WGS sequence"/>
</dbReference>
<sequence>MPYKSRWRVDVPDTHLASIPGSGASASPEEGEGFAWDELSTPELADRNLALNYSSGTTGRPKGVEITHKNYVANLLQFTYIERLHPNYEAKRARKRCLCFLPMYHSMAQMIMIAATLALNTPVYIMPKFNFIQMLGYTQKYRITDYVVVPPIVVALAKHPAVKKFDLSSVEDIGCGAAPLGKKVSEQLQALWPPGKVNSRQGYGMTE</sequence>
<feature type="domain" description="AMP-dependent synthetase/ligase" evidence="2">
    <location>
        <begin position="39"/>
        <end position="207"/>
    </location>
</feature>
<keyword evidence="1" id="KW-0472">Membrane</keyword>
<protein>
    <submittedName>
        <fullName evidence="3">Unnamed protein product</fullName>
    </submittedName>
</protein>
<dbReference type="SUPFAM" id="SSF56801">
    <property type="entry name" value="Acetyl-CoA synthetase-like"/>
    <property type="match status" value="1"/>
</dbReference>
<accession>A0ABQ6KSR0</accession>
<dbReference type="EMBL" id="BSYB01000025">
    <property type="protein sequence ID" value="GMG47814.1"/>
    <property type="molecule type" value="Genomic_DNA"/>
</dbReference>
<dbReference type="PANTHER" id="PTHR24096:SF424">
    <property type="entry name" value="ACETYL-COA SYNTHETASE-LIKE PROTEIN-RELATED"/>
    <property type="match status" value="1"/>
</dbReference>
<dbReference type="PROSITE" id="PS00455">
    <property type="entry name" value="AMP_BINDING"/>
    <property type="match status" value="1"/>
</dbReference>
<evidence type="ECO:0000313" key="3">
    <source>
        <dbReference type="EMBL" id="GMG47814.1"/>
    </source>
</evidence>
<gene>
    <name evidence="3" type="ORF">Aory05_000652800</name>
</gene>
<organism evidence="3 4">
    <name type="scientific">Aspergillus oryzae var. brunneus</name>
    <dbReference type="NCBI Taxonomy" id="332754"/>
    <lineage>
        <taxon>Eukaryota</taxon>
        <taxon>Fungi</taxon>
        <taxon>Dikarya</taxon>
        <taxon>Ascomycota</taxon>
        <taxon>Pezizomycotina</taxon>
        <taxon>Eurotiomycetes</taxon>
        <taxon>Eurotiomycetidae</taxon>
        <taxon>Eurotiales</taxon>
        <taxon>Aspergillaceae</taxon>
        <taxon>Aspergillus</taxon>
        <taxon>Aspergillus subgen. Circumdati</taxon>
    </lineage>
</organism>
<dbReference type="InterPro" id="IPR000873">
    <property type="entry name" value="AMP-dep_synth/lig_dom"/>
</dbReference>
<dbReference type="InterPro" id="IPR020845">
    <property type="entry name" value="AMP-binding_CS"/>
</dbReference>